<sequence length="168" mass="17989">MLVTQDMSSPDLIRRPCSSRPPDVCSGFTLTEVLVALLISVITVVGLAHTFGIGRGLIDRYATSRDALGAAERRIETLQMQAMQDSAANFTDLTPGSHGPIALTLNGRTAGVELWLIESIDDTADGISAADVDHNTDDYRLATVRIGWTQAAVTDTLRLTTILPSPQP</sequence>
<dbReference type="NCBIfam" id="TIGR02532">
    <property type="entry name" value="IV_pilin_GFxxxE"/>
    <property type="match status" value="1"/>
</dbReference>
<gene>
    <name evidence="2" type="ORF">HOP12_00465</name>
</gene>
<keyword evidence="1" id="KW-1133">Transmembrane helix</keyword>
<name>A0A849SJ99_UNCEI</name>
<proteinExistence type="predicted"/>
<reference evidence="2 3" key="1">
    <citation type="submission" date="2020-04" db="EMBL/GenBank/DDBJ databases">
        <title>Metagenomic profiling of ammonia- and methane-oxidizing microorganisms in a Dutch drinking water treatment plant.</title>
        <authorList>
            <person name="Poghosyan L."/>
            <person name="Leucker S."/>
        </authorList>
    </citation>
    <scope>NUCLEOTIDE SEQUENCE [LARGE SCALE GENOMIC DNA]</scope>
    <source>
        <strain evidence="2">S-RSF-IL-03</strain>
    </source>
</reference>
<evidence type="ECO:0000256" key="1">
    <source>
        <dbReference type="SAM" id="Phobius"/>
    </source>
</evidence>
<dbReference type="InterPro" id="IPR012902">
    <property type="entry name" value="N_methyl_site"/>
</dbReference>
<protein>
    <submittedName>
        <fullName evidence="2">Prepilin-type N-terminal cleavage/methylation domain-containing protein</fullName>
    </submittedName>
</protein>
<keyword evidence="1" id="KW-0472">Membrane</keyword>
<dbReference type="Proteomes" id="UP000580839">
    <property type="component" value="Unassembled WGS sequence"/>
</dbReference>
<feature type="transmembrane region" description="Helical" evidence="1">
    <location>
        <begin position="33"/>
        <end position="58"/>
    </location>
</feature>
<dbReference type="AlphaFoldDB" id="A0A849SJ99"/>
<accession>A0A849SJ99</accession>
<evidence type="ECO:0000313" key="3">
    <source>
        <dbReference type="Proteomes" id="UP000580839"/>
    </source>
</evidence>
<comment type="caution">
    <text evidence="2">The sequence shown here is derived from an EMBL/GenBank/DDBJ whole genome shotgun (WGS) entry which is preliminary data.</text>
</comment>
<organism evidence="2 3">
    <name type="scientific">Eiseniibacteriota bacterium</name>
    <dbReference type="NCBI Taxonomy" id="2212470"/>
    <lineage>
        <taxon>Bacteria</taxon>
        <taxon>Candidatus Eiseniibacteriota</taxon>
    </lineage>
</organism>
<dbReference type="EMBL" id="JABFRW010000006">
    <property type="protein sequence ID" value="NOT32624.1"/>
    <property type="molecule type" value="Genomic_DNA"/>
</dbReference>
<evidence type="ECO:0000313" key="2">
    <source>
        <dbReference type="EMBL" id="NOT32624.1"/>
    </source>
</evidence>
<keyword evidence="1" id="KW-0812">Transmembrane</keyword>